<feature type="region of interest" description="Disordered" evidence="7">
    <location>
        <begin position="294"/>
        <end position="314"/>
    </location>
</feature>
<dbReference type="PROSITE" id="PS52029">
    <property type="entry name" value="LD_TPASE"/>
    <property type="match status" value="1"/>
</dbReference>
<evidence type="ECO:0000256" key="2">
    <source>
        <dbReference type="ARBA" id="ARBA00022679"/>
    </source>
</evidence>
<evidence type="ECO:0000256" key="3">
    <source>
        <dbReference type="ARBA" id="ARBA00022960"/>
    </source>
</evidence>
<comment type="caution">
    <text evidence="10">The sequence shown here is derived from an EMBL/GenBank/DDBJ whole genome shotgun (WGS) entry which is preliminary data.</text>
</comment>
<feature type="active site" description="Proton donor/acceptor" evidence="6">
    <location>
        <position position="453"/>
    </location>
</feature>
<accession>A0A1Q5PQX5</accession>
<dbReference type="RefSeq" id="WP_073708719.1">
    <property type="nucleotide sequence ID" value="NZ_MQSV01000001.1"/>
</dbReference>
<dbReference type="GO" id="GO:0018104">
    <property type="term" value="P:peptidoglycan-protein cross-linking"/>
    <property type="evidence" value="ECO:0007669"/>
    <property type="project" value="TreeGrafter"/>
</dbReference>
<keyword evidence="8" id="KW-0812">Transmembrane</keyword>
<dbReference type="GO" id="GO:0071972">
    <property type="term" value="F:peptidoglycan L,D-transpeptidase activity"/>
    <property type="evidence" value="ECO:0007669"/>
    <property type="project" value="TreeGrafter"/>
</dbReference>
<dbReference type="GO" id="GO:0005576">
    <property type="term" value="C:extracellular region"/>
    <property type="evidence" value="ECO:0007669"/>
    <property type="project" value="TreeGrafter"/>
</dbReference>
<keyword evidence="8" id="KW-0472">Membrane</keyword>
<keyword evidence="8" id="KW-1133">Transmembrane helix</keyword>
<dbReference type="InterPro" id="IPR050979">
    <property type="entry name" value="LD-transpeptidase"/>
</dbReference>
<sequence>MTINEETLAVLNEDDEPRRRRWPWIVALLALVGVGAGAGTYGWYYHDRALPGTSIAGVSVSGQKAAQISADLNQKFAALPAELKLKDKVIKANYADLGVTLDSAAVAQNAVTKSSWTRYLTPWKKQQIPTPVKINQEKLQAFLNEKLGEDALKGKPAEVNLKEDATGFEVKPAVPGERPDTEKLVKPIETAAQQLKGVNLDVEITKKEPSFNTQTAQALADSANKQFNTEVVLVGANRSFAPDPLDRKDFFNIEPQNEGGFKLVLKDEAVTQWVDKIASELHVTPRNGVQKILADGQKVGEPSEKRDGREVANRDDLQKQVLAAFRDSTPVNAEVKFKELPAEIINKVVEPEPKPAEASNGGGNANAAALPYSPAEGEKWIDVNLTRHTATAYQGTKVVYGPIAMVNGKPDTPTVEGIFPVWAKVRSQTMRGPDYVTPGVPWILYFHGDYALHGAPWRSHFGHAGRGGSHGCVNLPVDVAKWFYHWAPMGTKVVSHR</sequence>
<proteinExistence type="predicted"/>
<gene>
    <name evidence="10" type="ORF">BSR29_02520</name>
</gene>
<dbReference type="InterPro" id="IPR005490">
    <property type="entry name" value="LD_TPept_cat_dom"/>
</dbReference>
<evidence type="ECO:0000256" key="8">
    <source>
        <dbReference type="SAM" id="Phobius"/>
    </source>
</evidence>
<dbReference type="GO" id="GO:0008360">
    <property type="term" value="P:regulation of cell shape"/>
    <property type="evidence" value="ECO:0007669"/>
    <property type="project" value="UniProtKB-UniRule"/>
</dbReference>
<dbReference type="CDD" id="cd16913">
    <property type="entry name" value="YkuD_like"/>
    <property type="match status" value="1"/>
</dbReference>
<dbReference type="AlphaFoldDB" id="A0A1Q5PQX5"/>
<evidence type="ECO:0000256" key="1">
    <source>
        <dbReference type="ARBA" id="ARBA00004752"/>
    </source>
</evidence>
<evidence type="ECO:0000256" key="4">
    <source>
        <dbReference type="ARBA" id="ARBA00022984"/>
    </source>
</evidence>
<evidence type="ECO:0000313" key="11">
    <source>
        <dbReference type="Proteomes" id="UP000186785"/>
    </source>
</evidence>
<feature type="compositionally biased region" description="Basic and acidic residues" evidence="7">
    <location>
        <begin position="301"/>
        <end position="314"/>
    </location>
</feature>
<protein>
    <recommendedName>
        <fullName evidence="9">L,D-TPase catalytic domain-containing protein</fullName>
    </recommendedName>
</protein>
<evidence type="ECO:0000256" key="6">
    <source>
        <dbReference type="PROSITE-ProRule" id="PRU01373"/>
    </source>
</evidence>
<keyword evidence="3 6" id="KW-0133">Cell shape</keyword>
<name>A0A1Q5PQX5_9ACTO</name>
<dbReference type="InterPro" id="IPR022029">
    <property type="entry name" value="YoaR-like_PG-bd"/>
</dbReference>
<dbReference type="PANTHER" id="PTHR30582">
    <property type="entry name" value="L,D-TRANSPEPTIDASE"/>
    <property type="match status" value="1"/>
</dbReference>
<feature type="domain" description="L,D-TPase catalytic" evidence="9">
    <location>
        <begin position="379"/>
        <end position="496"/>
    </location>
</feature>
<evidence type="ECO:0000259" key="9">
    <source>
        <dbReference type="PROSITE" id="PS52029"/>
    </source>
</evidence>
<dbReference type="Pfam" id="PF03734">
    <property type="entry name" value="YkuD"/>
    <property type="match status" value="1"/>
</dbReference>
<dbReference type="EMBL" id="MQSV01000001">
    <property type="protein sequence ID" value="OKL49835.1"/>
    <property type="molecule type" value="Genomic_DNA"/>
</dbReference>
<keyword evidence="4 6" id="KW-0573">Peptidoglycan synthesis</keyword>
<keyword evidence="5 6" id="KW-0961">Cell wall biogenesis/degradation</keyword>
<dbReference type="SUPFAM" id="SSF141523">
    <property type="entry name" value="L,D-transpeptidase catalytic domain-like"/>
    <property type="match status" value="1"/>
</dbReference>
<dbReference type="UniPathway" id="UPA00219"/>
<comment type="pathway">
    <text evidence="1 6">Cell wall biogenesis; peptidoglycan biosynthesis.</text>
</comment>
<evidence type="ECO:0000313" key="10">
    <source>
        <dbReference type="EMBL" id="OKL49835.1"/>
    </source>
</evidence>
<dbReference type="OrthoDB" id="3176960at2"/>
<evidence type="ECO:0000256" key="7">
    <source>
        <dbReference type="SAM" id="MobiDB-lite"/>
    </source>
</evidence>
<keyword evidence="11" id="KW-1185">Reference proteome</keyword>
<dbReference type="Proteomes" id="UP000186785">
    <property type="component" value="Unassembled WGS sequence"/>
</dbReference>
<dbReference type="Gene3D" id="2.40.440.10">
    <property type="entry name" value="L,D-transpeptidase catalytic domain-like"/>
    <property type="match status" value="1"/>
</dbReference>
<organism evidence="10 11">
    <name type="scientific">Boudabousia liubingyangii</name>
    <dbReference type="NCBI Taxonomy" id="1921764"/>
    <lineage>
        <taxon>Bacteria</taxon>
        <taxon>Bacillati</taxon>
        <taxon>Actinomycetota</taxon>
        <taxon>Actinomycetes</taxon>
        <taxon>Actinomycetales</taxon>
        <taxon>Actinomycetaceae</taxon>
        <taxon>Boudabousia</taxon>
    </lineage>
</organism>
<evidence type="ECO:0000256" key="5">
    <source>
        <dbReference type="ARBA" id="ARBA00023316"/>
    </source>
</evidence>
<keyword evidence="2" id="KW-0808">Transferase</keyword>
<dbReference type="STRING" id="1921764.BSR28_08500"/>
<dbReference type="PANTHER" id="PTHR30582:SF2">
    <property type="entry name" value="L,D-TRANSPEPTIDASE YCIB-RELATED"/>
    <property type="match status" value="1"/>
</dbReference>
<dbReference type="GO" id="GO:0016740">
    <property type="term" value="F:transferase activity"/>
    <property type="evidence" value="ECO:0007669"/>
    <property type="project" value="UniProtKB-KW"/>
</dbReference>
<dbReference type="GO" id="GO:0071555">
    <property type="term" value="P:cell wall organization"/>
    <property type="evidence" value="ECO:0007669"/>
    <property type="project" value="UniProtKB-UniRule"/>
</dbReference>
<feature type="transmembrane region" description="Helical" evidence="8">
    <location>
        <begin position="24"/>
        <end position="44"/>
    </location>
</feature>
<reference evidence="10 11" key="1">
    <citation type="submission" date="2016-11" db="EMBL/GenBank/DDBJ databases">
        <title>Actinomyces gypaetusis sp. nov. isolated from the vulture Gypaetus barbatus in Qinghai Tibet Plateau China.</title>
        <authorList>
            <person name="Meng X."/>
        </authorList>
    </citation>
    <scope>NUCLEOTIDE SEQUENCE [LARGE SCALE GENOMIC DNA]</scope>
    <source>
        <strain evidence="10 11">VUL4_2</strain>
    </source>
</reference>
<feature type="active site" description="Nucleophile" evidence="6">
    <location>
        <position position="472"/>
    </location>
</feature>
<dbReference type="Pfam" id="PF12229">
    <property type="entry name" value="PG_binding_4"/>
    <property type="match status" value="1"/>
</dbReference>
<dbReference type="InterPro" id="IPR038063">
    <property type="entry name" value="Transpep_catalytic_dom"/>
</dbReference>